<reference evidence="3 4" key="1">
    <citation type="submission" date="2019-07" db="EMBL/GenBank/DDBJ databases">
        <title>Genomic Encyclopedia of Archaeal and Bacterial Type Strains, Phase II (KMG-II): from individual species to whole genera.</title>
        <authorList>
            <person name="Goeker M."/>
        </authorList>
    </citation>
    <scope>NUCLEOTIDE SEQUENCE [LARGE SCALE GENOMIC DNA]</scope>
    <source>
        <strain evidence="3 4">ATCC BAA-1139</strain>
    </source>
</reference>
<keyword evidence="2" id="KW-0472">Membrane</keyword>
<sequence length="89" mass="9880">MEMFGGFMMLVSILFFFLAIIWFILPFIIFAIKGKVDRSVEQLEEIEQRLASLELQLARLSPPPAGRVDAPPIGSCEPTDESAPARTAP</sequence>
<evidence type="ECO:0000313" key="3">
    <source>
        <dbReference type="EMBL" id="TWJ32591.1"/>
    </source>
</evidence>
<keyword evidence="2" id="KW-0812">Transmembrane</keyword>
<proteinExistence type="predicted"/>
<dbReference type="RefSeq" id="WP_145019183.1">
    <property type="nucleotide sequence ID" value="NZ_VLLN01000004.1"/>
</dbReference>
<gene>
    <name evidence="3" type="ORF">JN12_01033</name>
</gene>
<comment type="caution">
    <text evidence="3">The sequence shown here is derived from an EMBL/GenBank/DDBJ whole genome shotgun (WGS) entry which is preliminary data.</text>
</comment>
<organism evidence="3 4">
    <name type="scientific">Geobacter argillaceus</name>
    <dbReference type="NCBI Taxonomy" id="345631"/>
    <lineage>
        <taxon>Bacteria</taxon>
        <taxon>Pseudomonadati</taxon>
        <taxon>Thermodesulfobacteriota</taxon>
        <taxon>Desulfuromonadia</taxon>
        <taxon>Geobacterales</taxon>
        <taxon>Geobacteraceae</taxon>
        <taxon>Geobacter</taxon>
    </lineage>
</organism>
<evidence type="ECO:0000256" key="2">
    <source>
        <dbReference type="SAM" id="Phobius"/>
    </source>
</evidence>
<feature type="region of interest" description="Disordered" evidence="1">
    <location>
        <begin position="62"/>
        <end position="89"/>
    </location>
</feature>
<dbReference type="EMBL" id="VLLN01000004">
    <property type="protein sequence ID" value="TWJ32591.1"/>
    <property type="molecule type" value="Genomic_DNA"/>
</dbReference>
<evidence type="ECO:0000313" key="4">
    <source>
        <dbReference type="Proteomes" id="UP000319449"/>
    </source>
</evidence>
<keyword evidence="4" id="KW-1185">Reference proteome</keyword>
<name>A0A562WR42_9BACT</name>
<feature type="transmembrane region" description="Helical" evidence="2">
    <location>
        <begin position="6"/>
        <end position="32"/>
    </location>
</feature>
<evidence type="ECO:0000256" key="1">
    <source>
        <dbReference type="SAM" id="MobiDB-lite"/>
    </source>
</evidence>
<keyword evidence="2" id="KW-1133">Transmembrane helix</keyword>
<dbReference type="AlphaFoldDB" id="A0A562WR42"/>
<protein>
    <submittedName>
        <fullName evidence="3">Uncharacterized protein</fullName>
    </submittedName>
</protein>
<dbReference type="OrthoDB" id="5397860at2"/>
<dbReference type="Proteomes" id="UP000319449">
    <property type="component" value="Unassembled WGS sequence"/>
</dbReference>
<accession>A0A562WR42</accession>